<dbReference type="GO" id="GO:0003735">
    <property type="term" value="F:structural constituent of ribosome"/>
    <property type="evidence" value="ECO:0007669"/>
    <property type="project" value="InterPro"/>
</dbReference>
<dbReference type="Pfam" id="PF00673">
    <property type="entry name" value="Ribosomal_L5_C"/>
    <property type="match status" value="1"/>
</dbReference>
<evidence type="ECO:0000313" key="12">
    <source>
        <dbReference type="Proteomes" id="UP001301797"/>
    </source>
</evidence>
<comment type="similarity">
    <text evidence="1 7 8">Belongs to the universal ribosomal protein uL5 family.</text>
</comment>
<comment type="subunit">
    <text evidence="7">Part of the 50S ribosomal subunit; contacts the 5S rRNA and probably tRNA. Forms a bridge to the 30S subunit in the 70S ribosome.</text>
</comment>
<reference evidence="11 12" key="1">
    <citation type="submission" date="2019-09" db="EMBL/GenBank/DDBJ databases">
        <title>The complete genome of Methanoplanus sp. FWC-SCC4.</title>
        <authorList>
            <person name="Chen S.-C."/>
            <person name="Zhou Y.-Z."/>
            <person name="Lai M.-C."/>
        </authorList>
    </citation>
    <scope>NUCLEOTIDE SEQUENCE [LARGE SCALE GENOMIC DNA]</scope>
    <source>
        <strain evidence="11 12">FWC-SCC4</strain>
    </source>
</reference>
<evidence type="ECO:0000256" key="8">
    <source>
        <dbReference type="RuleBase" id="RU003930"/>
    </source>
</evidence>
<evidence type="ECO:0000313" key="11">
    <source>
        <dbReference type="EMBL" id="WOF15505.1"/>
    </source>
</evidence>
<feature type="domain" description="Large ribosomal subunit protein uL5 N-terminal" evidence="9">
    <location>
        <begin position="2"/>
        <end position="55"/>
    </location>
</feature>
<dbReference type="GO" id="GO:1990904">
    <property type="term" value="C:ribonucleoprotein complex"/>
    <property type="evidence" value="ECO:0007669"/>
    <property type="project" value="UniProtKB-KW"/>
</dbReference>
<keyword evidence="4 7" id="KW-0694">RNA-binding</keyword>
<dbReference type="PANTHER" id="PTHR11994">
    <property type="entry name" value="60S RIBOSOMAL PROTEIN L11-RELATED"/>
    <property type="match status" value="1"/>
</dbReference>
<accession>A0AA97F9X9</accession>
<evidence type="ECO:0000259" key="10">
    <source>
        <dbReference type="Pfam" id="PF00673"/>
    </source>
</evidence>
<keyword evidence="5 7" id="KW-0689">Ribosomal protein</keyword>
<dbReference type="EMBL" id="CP043875">
    <property type="protein sequence ID" value="WOF15505.1"/>
    <property type="molecule type" value="Genomic_DNA"/>
</dbReference>
<evidence type="ECO:0000256" key="5">
    <source>
        <dbReference type="ARBA" id="ARBA00022980"/>
    </source>
</evidence>
<proteinExistence type="inferred from homology"/>
<dbReference type="GO" id="GO:0019843">
    <property type="term" value="F:rRNA binding"/>
    <property type="evidence" value="ECO:0007669"/>
    <property type="project" value="UniProtKB-UniRule"/>
</dbReference>
<dbReference type="Gene3D" id="3.30.1440.10">
    <property type="match status" value="1"/>
</dbReference>
<dbReference type="GO" id="GO:0006412">
    <property type="term" value="P:translation"/>
    <property type="evidence" value="ECO:0007669"/>
    <property type="project" value="UniProtKB-UniRule"/>
</dbReference>
<evidence type="ECO:0000256" key="2">
    <source>
        <dbReference type="ARBA" id="ARBA00022555"/>
    </source>
</evidence>
<dbReference type="FunFam" id="3.30.1440.10:FF:000002">
    <property type="entry name" value="60S ribosomal protein L11"/>
    <property type="match status" value="1"/>
</dbReference>
<dbReference type="InterPro" id="IPR020929">
    <property type="entry name" value="Ribosomal_uL5_CS"/>
</dbReference>
<evidence type="ECO:0000256" key="4">
    <source>
        <dbReference type="ARBA" id="ARBA00022884"/>
    </source>
</evidence>
<gene>
    <name evidence="7" type="primary">rpl5</name>
    <name evidence="11" type="ORF">F1737_01800</name>
</gene>
<sequence>MNPMQNLHIDKIVVHMAVGEAGEKLVKAETILKEITGQQSVRTIAKRTQPAFGIRKGQPIGCKVYLRGEKAEEFVRTSLEIIEKKLFASQFDKSGNISYGIEEHTDFPTQNYDPMIGIYGMDVNVILEKKGVRIARRSIQTKKLPEKQRVTSEEAIKFMEEEFGVEVQ</sequence>
<dbReference type="GO" id="GO:0005840">
    <property type="term" value="C:ribosome"/>
    <property type="evidence" value="ECO:0007669"/>
    <property type="project" value="UniProtKB-KW"/>
</dbReference>
<dbReference type="InterPro" id="IPR022803">
    <property type="entry name" value="Ribosomal_uL5_dom_sf"/>
</dbReference>
<evidence type="ECO:0000256" key="6">
    <source>
        <dbReference type="ARBA" id="ARBA00023274"/>
    </source>
</evidence>
<protein>
    <recommendedName>
        <fullName evidence="7">Large ribosomal subunit protein uL5</fullName>
    </recommendedName>
</protein>
<dbReference type="RefSeq" id="WP_317137075.1">
    <property type="nucleotide sequence ID" value="NZ_CP043875.1"/>
</dbReference>
<dbReference type="InterPro" id="IPR022804">
    <property type="entry name" value="Ribosomal_uL5_arc"/>
</dbReference>
<comment type="function">
    <text evidence="7">This is 1 of the proteins that bind and probably mediate the attachment of the 5S RNA into the large ribosomal subunit, where it forms part of the central protuberance. In the 70S ribosome it contacts protein S13 of the 30S subunit (bridge B1b), connecting the 2 subunits; this bridge is implicated in subunit movement. May contact the P site tRNA; the 5S rRNA and some of its associated proteins might help stabilize positioning of ribosome-bound tRNAs.</text>
</comment>
<evidence type="ECO:0000256" key="1">
    <source>
        <dbReference type="ARBA" id="ARBA00008553"/>
    </source>
</evidence>
<feature type="domain" description="Large ribosomal subunit protein uL5 C-terminal" evidence="10">
    <location>
        <begin position="59"/>
        <end position="158"/>
    </location>
</feature>
<keyword evidence="12" id="KW-1185">Reference proteome</keyword>
<keyword evidence="3 7" id="KW-0699">rRNA-binding</keyword>
<evidence type="ECO:0000256" key="3">
    <source>
        <dbReference type="ARBA" id="ARBA00022730"/>
    </source>
</evidence>
<keyword evidence="2 7" id="KW-0820">tRNA-binding</keyword>
<dbReference type="InterPro" id="IPR031310">
    <property type="entry name" value="Ribosomal_uL5_N"/>
</dbReference>
<dbReference type="PIRSF" id="PIRSF002161">
    <property type="entry name" value="Ribosomal_L5"/>
    <property type="match status" value="1"/>
</dbReference>
<dbReference type="NCBIfam" id="NF003258">
    <property type="entry name" value="PRK04219.1"/>
    <property type="match status" value="1"/>
</dbReference>
<dbReference type="InterPro" id="IPR002132">
    <property type="entry name" value="Ribosomal_uL5"/>
</dbReference>
<name>A0AA97F9X9_9EURY</name>
<dbReference type="AlphaFoldDB" id="A0AA97F9X9"/>
<organism evidence="11 12">
    <name type="scientific">Methanochimaera problematica</name>
    <dbReference type="NCBI Taxonomy" id="2609417"/>
    <lineage>
        <taxon>Archaea</taxon>
        <taxon>Methanobacteriati</taxon>
        <taxon>Methanobacteriota</taxon>
        <taxon>Stenosarchaea group</taxon>
        <taxon>Methanomicrobia</taxon>
        <taxon>Methanomicrobiales</taxon>
        <taxon>Methanomicrobiaceae</taxon>
        <taxon>Methanochimaera</taxon>
    </lineage>
</organism>
<dbReference type="InterPro" id="IPR057266">
    <property type="entry name" value="Ribosomal_uL5_euk/arc-type"/>
</dbReference>
<dbReference type="HAMAP" id="MF_01333_A">
    <property type="entry name" value="Ribosomal_uL5_A"/>
    <property type="match status" value="1"/>
</dbReference>
<dbReference type="GO" id="GO:0000049">
    <property type="term" value="F:tRNA binding"/>
    <property type="evidence" value="ECO:0007669"/>
    <property type="project" value="UniProtKB-UniRule"/>
</dbReference>
<dbReference type="SUPFAM" id="SSF55282">
    <property type="entry name" value="RL5-like"/>
    <property type="match status" value="1"/>
</dbReference>
<dbReference type="GeneID" id="85228863"/>
<evidence type="ECO:0000256" key="7">
    <source>
        <dbReference type="HAMAP-Rule" id="MF_01333"/>
    </source>
</evidence>
<dbReference type="InterPro" id="IPR031309">
    <property type="entry name" value="Ribosomal_uL5_C"/>
</dbReference>
<dbReference type="Proteomes" id="UP001301797">
    <property type="component" value="Chromosome"/>
</dbReference>
<evidence type="ECO:0000259" key="9">
    <source>
        <dbReference type="Pfam" id="PF00281"/>
    </source>
</evidence>
<keyword evidence="6 7" id="KW-0687">Ribonucleoprotein</keyword>
<dbReference type="KEGG" id="mefw:F1737_01800"/>
<dbReference type="Pfam" id="PF00281">
    <property type="entry name" value="Ribosomal_L5"/>
    <property type="match status" value="1"/>
</dbReference>
<dbReference type="PROSITE" id="PS00358">
    <property type="entry name" value="RIBOSOMAL_L5"/>
    <property type="match status" value="1"/>
</dbReference>